<proteinExistence type="predicted"/>
<accession>A0A6M6JMY7</accession>
<name>A0A6M6JMY7_9PSEU</name>
<dbReference type="Gene3D" id="1.25.40.10">
    <property type="entry name" value="Tetratricopeptide repeat domain"/>
    <property type="match status" value="1"/>
</dbReference>
<keyword evidence="2" id="KW-0472">Membrane</keyword>
<feature type="domain" description="LysM" evidence="3">
    <location>
        <begin position="148"/>
        <end position="198"/>
    </location>
</feature>
<dbReference type="CDD" id="cd00118">
    <property type="entry name" value="LysM"/>
    <property type="match status" value="1"/>
</dbReference>
<sequence length="1045" mass="112443">MLRIARGLIALVTLAGLLAGVPAALWSLGSPFLLDHVPTMDDVVVALTRPDDGSLLLALLVIVGWILWLQLAYSILVETAAQVGSLPRLRADRFGFRTTRTLAALLIGWVLTMATTPATASTTRPVTVGASIHPAAAASAESSPAAGTVHVVQERDTLWDIAARVLGDPLRWREIFDLNVGHLQSDGGRLSDGSVLHVGWELRLPAEQDPSERRVRVEVGDSLTGLADQYLGDPARYPDLYEVNVGVRQPDGSYLNDPDVIRPGWLLSVPTAEGPVEQRAGDIPPPVDGAAPVLPPRTTPSPLSEPPAPTGDPPPSIAPPETSALAPPSDPAGDTDSEQPSFAVPATLVVSGLAASGIVAGIVAYRRRQTRWRRAGRQIALPDLDHSRLESATVAAAQTAGTRFLDTVLRSLTATPGLSPSLPSLDAVWLAPTGIDLVLIERREAVAPFVAEDEGSVWHVDAEARLPITEQEAVGVANPFPALVSIGIGEDGATLLVDAERAGALHLVGDRTRTVDLLRNMAVELGTCRWADDTSIMVVGLEAALTDLPPNRVEQVHDVRVAADRLRAAMSVTQEHLERVDSDSVVDMRIQDRLSDSWVVTVLLVAEPDKAHLEALAELCGDLASGERKSAAIIIAGAPTTLPGEQVHIDSDGTVQIPRLDTGTLRAEQMPADIALGLLSVIGTALDHDVPVPSAPEPQPWANDMRSDGSLQLDAGAPDSAPLEIQIDDLHEAPAHIPHLAEPPDQQPDEVALRRLLLVEKHDPGLDDDVALWHVEGPSSRPLVSILGEPAFDAAGPPPEKRRSWYVEVVVYLALHPTGVDRDKITTDLWPEGSTVRPPTIRRAVAEARQWAGKDHSVDPPVDHIPSISPAGGDRYRITGHLMDWDLFRRLRKRAQARVAAGRRADATDDYENALGLVRGPVLHPLRQRGYGWLHNPDQRHEHLIPGFIIDTAHELVDLALDDGDIELARFAAEAAQRVDPDRTSDRPFTDLMRIAHRAGDLAEMREHAELLLAERGFEVGEDLPPESFAVFDALFPHGLRVPTS</sequence>
<dbReference type="KEGG" id="pbro:HOP40_19865"/>
<evidence type="ECO:0000313" key="4">
    <source>
        <dbReference type="EMBL" id="QJY47789.1"/>
    </source>
</evidence>
<dbReference type="Pfam" id="PF01476">
    <property type="entry name" value="LysM"/>
    <property type="match status" value="1"/>
</dbReference>
<reference evidence="4 5" key="1">
    <citation type="submission" date="2020-05" db="EMBL/GenBank/DDBJ databases">
        <authorList>
            <person name="Mo P."/>
        </authorList>
    </citation>
    <scope>NUCLEOTIDE SEQUENCE [LARGE SCALE GENOMIC DNA]</scope>
    <source>
        <strain evidence="4 5">Gen01</strain>
    </source>
</reference>
<organism evidence="4 5">
    <name type="scientific">Pseudonocardia broussonetiae</name>
    <dbReference type="NCBI Taxonomy" id="2736640"/>
    <lineage>
        <taxon>Bacteria</taxon>
        <taxon>Bacillati</taxon>
        <taxon>Actinomycetota</taxon>
        <taxon>Actinomycetes</taxon>
        <taxon>Pseudonocardiales</taxon>
        <taxon>Pseudonocardiaceae</taxon>
        <taxon>Pseudonocardia</taxon>
    </lineage>
</organism>
<feature type="transmembrane region" description="Helical" evidence="2">
    <location>
        <begin position="55"/>
        <end position="81"/>
    </location>
</feature>
<evidence type="ECO:0000256" key="2">
    <source>
        <dbReference type="SAM" id="Phobius"/>
    </source>
</evidence>
<gene>
    <name evidence="4" type="ORF">HOP40_19865</name>
</gene>
<dbReference type="InterPro" id="IPR036779">
    <property type="entry name" value="LysM_dom_sf"/>
</dbReference>
<evidence type="ECO:0000313" key="5">
    <source>
        <dbReference type="Proteomes" id="UP000505377"/>
    </source>
</evidence>
<keyword evidence="2" id="KW-1133">Transmembrane helix</keyword>
<dbReference type="InterPro" id="IPR011990">
    <property type="entry name" value="TPR-like_helical_dom_sf"/>
</dbReference>
<dbReference type="SUPFAM" id="SSF48452">
    <property type="entry name" value="TPR-like"/>
    <property type="match status" value="1"/>
</dbReference>
<dbReference type="InterPro" id="IPR052196">
    <property type="entry name" value="Bact_Kbp"/>
</dbReference>
<feature type="transmembrane region" description="Helical" evidence="2">
    <location>
        <begin position="102"/>
        <end position="120"/>
    </location>
</feature>
<feature type="compositionally biased region" description="Pro residues" evidence="1">
    <location>
        <begin position="283"/>
        <end position="318"/>
    </location>
</feature>
<dbReference type="AlphaFoldDB" id="A0A6M6JMY7"/>
<dbReference type="PANTHER" id="PTHR34700:SF4">
    <property type="entry name" value="PHAGE-LIKE ELEMENT PBSX PROTEIN XKDP"/>
    <property type="match status" value="1"/>
</dbReference>
<keyword evidence="2" id="KW-0812">Transmembrane</keyword>
<evidence type="ECO:0000259" key="3">
    <source>
        <dbReference type="PROSITE" id="PS51782"/>
    </source>
</evidence>
<dbReference type="SMART" id="SM00257">
    <property type="entry name" value="LysM"/>
    <property type="match status" value="2"/>
</dbReference>
<evidence type="ECO:0000256" key="1">
    <source>
        <dbReference type="SAM" id="MobiDB-lite"/>
    </source>
</evidence>
<protein>
    <submittedName>
        <fullName evidence="4">LysM peptidoglycan-binding domain-containing protein</fullName>
    </submittedName>
</protein>
<dbReference type="Proteomes" id="UP000505377">
    <property type="component" value="Chromosome"/>
</dbReference>
<dbReference type="RefSeq" id="WP_172160794.1">
    <property type="nucleotide sequence ID" value="NZ_CP053564.1"/>
</dbReference>
<keyword evidence="5" id="KW-1185">Reference proteome</keyword>
<feature type="region of interest" description="Disordered" evidence="1">
    <location>
        <begin position="275"/>
        <end position="340"/>
    </location>
</feature>
<dbReference type="InterPro" id="IPR018392">
    <property type="entry name" value="LysM"/>
</dbReference>
<dbReference type="EMBL" id="CP053564">
    <property type="protein sequence ID" value="QJY47789.1"/>
    <property type="molecule type" value="Genomic_DNA"/>
</dbReference>
<dbReference type="Gene3D" id="3.10.350.10">
    <property type="entry name" value="LysM domain"/>
    <property type="match status" value="2"/>
</dbReference>
<dbReference type="PANTHER" id="PTHR34700">
    <property type="entry name" value="POTASSIUM BINDING PROTEIN KBP"/>
    <property type="match status" value="1"/>
</dbReference>
<dbReference type="PROSITE" id="PS51782">
    <property type="entry name" value="LYSM"/>
    <property type="match status" value="1"/>
</dbReference>